<dbReference type="GO" id="GO:0003676">
    <property type="term" value="F:nucleic acid binding"/>
    <property type="evidence" value="ECO:0007669"/>
    <property type="project" value="InterPro"/>
</dbReference>
<dbReference type="OrthoDB" id="501284at2"/>
<dbReference type="PANTHER" id="PTHR35004">
    <property type="entry name" value="TRANSPOSASE RV3428C-RELATED"/>
    <property type="match status" value="1"/>
</dbReference>
<dbReference type="SUPFAM" id="SSF53098">
    <property type="entry name" value="Ribonuclease H-like"/>
    <property type="match status" value="1"/>
</dbReference>
<dbReference type="InterPro" id="IPR009004">
    <property type="entry name" value="Transposase_Mu_C"/>
</dbReference>
<protein>
    <recommendedName>
        <fullName evidence="3">Integrase catalytic domain-containing protein</fullName>
    </recommendedName>
</protein>
<reference evidence="4 5" key="2">
    <citation type="submission" date="2018-03" db="EMBL/GenBank/DDBJ databases">
        <authorList>
            <person name="Keele B.F."/>
        </authorList>
    </citation>
    <scope>NUCLEOTIDE SEQUENCE [LARGE SCALE GENOMIC DNA]</scope>
    <source>
        <strain evidence="4 5">D13</strain>
    </source>
</reference>
<dbReference type="SUPFAM" id="SSF50610">
    <property type="entry name" value="mu transposase, C-terminal domain"/>
    <property type="match status" value="1"/>
</dbReference>
<organism evidence="4 5">
    <name type="scientific">Ahniella affigens</name>
    <dbReference type="NCBI Taxonomy" id="2021234"/>
    <lineage>
        <taxon>Bacteria</taxon>
        <taxon>Pseudomonadati</taxon>
        <taxon>Pseudomonadota</taxon>
        <taxon>Gammaproteobacteria</taxon>
        <taxon>Lysobacterales</taxon>
        <taxon>Rhodanobacteraceae</taxon>
        <taxon>Ahniella</taxon>
    </lineage>
</organism>
<dbReference type="InterPro" id="IPR001584">
    <property type="entry name" value="Integrase_cat-core"/>
</dbReference>
<dbReference type="Gene3D" id="3.30.420.10">
    <property type="entry name" value="Ribonuclease H-like superfamily/Ribonuclease H"/>
    <property type="match status" value="1"/>
</dbReference>
<reference evidence="4 5" key="1">
    <citation type="submission" date="2018-03" db="EMBL/GenBank/DDBJ databases">
        <title>Ahniella affigens gen. nov., sp. nov., a gammaproteobacterium isolated from sandy soil near a stream.</title>
        <authorList>
            <person name="Ko Y."/>
            <person name="Kim J.-H."/>
        </authorList>
    </citation>
    <scope>NUCLEOTIDE SEQUENCE [LARGE SCALE GENOMIC DNA]</scope>
    <source>
        <strain evidence="4 5">D13</strain>
    </source>
</reference>
<dbReference type="PROSITE" id="PS50994">
    <property type="entry name" value="INTEGRASE"/>
    <property type="match status" value="1"/>
</dbReference>
<dbReference type="Proteomes" id="UP000241074">
    <property type="component" value="Chromosome"/>
</dbReference>
<feature type="region of interest" description="Disordered" evidence="2">
    <location>
        <begin position="150"/>
        <end position="170"/>
    </location>
</feature>
<dbReference type="InterPro" id="IPR036397">
    <property type="entry name" value="RNaseH_sf"/>
</dbReference>
<gene>
    <name evidence="4" type="ORF">C7S18_08315</name>
</gene>
<proteinExistence type="predicted"/>
<dbReference type="InterPro" id="IPR015378">
    <property type="entry name" value="Transposase-like_Mu_C"/>
</dbReference>
<evidence type="ECO:0000256" key="1">
    <source>
        <dbReference type="SAM" id="Coils"/>
    </source>
</evidence>
<evidence type="ECO:0000256" key="2">
    <source>
        <dbReference type="SAM" id="MobiDB-lite"/>
    </source>
</evidence>
<evidence type="ECO:0000313" key="4">
    <source>
        <dbReference type="EMBL" id="AVP97198.1"/>
    </source>
</evidence>
<feature type="domain" description="Integrase catalytic" evidence="3">
    <location>
        <begin position="251"/>
        <end position="455"/>
    </location>
</feature>
<feature type="compositionally biased region" description="Basic and acidic residues" evidence="2">
    <location>
        <begin position="9"/>
        <end position="27"/>
    </location>
</feature>
<dbReference type="KEGG" id="xba:C7S18_08315"/>
<keyword evidence="1" id="KW-0175">Coiled coil</keyword>
<dbReference type="Pfam" id="PF09299">
    <property type="entry name" value="Mu-transpos_C"/>
    <property type="match status" value="1"/>
</dbReference>
<dbReference type="AlphaFoldDB" id="A0A2P1PQV6"/>
<dbReference type="InterPro" id="IPR012337">
    <property type="entry name" value="RNaseH-like_sf"/>
</dbReference>
<feature type="coiled-coil region" evidence="1">
    <location>
        <begin position="549"/>
        <end position="576"/>
    </location>
</feature>
<accession>A0A2P1PQV6</accession>
<name>A0A2P1PQV6_9GAMM</name>
<sequence length="648" mass="71322">MATDCPDSAPHDRRPADHIDRSRPGHLDGTRGAVMILEMTPGCRYALGDQLVEIDGARSMSTVAVRNVATGATSIASTETLRPAGSRPLAEASPNVIPEVQWRRAVAAAIRLRPLVPLRKVPKDTLIGVARELGISARTVQRRLTTLRRSEQTSDLVPLPGGRRPGSKHLDPDVEAIVAEQIEAHWLVREPMAFEDLYDRVLIALEAINKRLSRNALRRRLAALDAAHVLKRKRGRKSAKQQYEGRPGGLVVSRPLELVQIDHTPVDLILVSDDALREPVGRPWLTIVIDVATRVVLGFYVSFDAPSATSVALALEHAVFPKEGWLKACGVDALWPMYGRPLAVLVDNGKDFHSVALTRGCEQYGITLQYRPVKTPHFGAHIERLIGTFMRRVHRLPGTTFSNTKERGDYPSEARASMTLREFRAWLVNEITTWYHTRAHRTLGRSPSTAWTEGHTVSGVLTPPAVIGDAVRFRVGFLPRKRRAVTRSGIELHGVHYWHDALESLVGRGEPVDACYDPRDVRQIYVELPDHAGLVVVPEAAAALPALSLTEHRQQRAAERERVRTAEKELESVRLRGAGHSDALVRAARSATCLARRKPKADSATVVVVTDPAQAPHRAAAPARTRSTPKDLCAPPPSVTSFAVDAWA</sequence>
<evidence type="ECO:0000259" key="3">
    <source>
        <dbReference type="PROSITE" id="PS50994"/>
    </source>
</evidence>
<dbReference type="GO" id="GO:0015074">
    <property type="term" value="P:DNA integration"/>
    <property type="evidence" value="ECO:0007669"/>
    <property type="project" value="InterPro"/>
</dbReference>
<dbReference type="PANTHER" id="PTHR35004:SF6">
    <property type="entry name" value="TRANSPOSASE"/>
    <property type="match status" value="1"/>
</dbReference>
<keyword evidence="5" id="KW-1185">Reference proteome</keyword>
<feature type="region of interest" description="Disordered" evidence="2">
    <location>
        <begin position="1"/>
        <end position="27"/>
    </location>
</feature>
<dbReference type="EMBL" id="CP027860">
    <property type="protein sequence ID" value="AVP97198.1"/>
    <property type="molecule type" value="Genomic_DNA"/>
</dbReference>
<evidence type="ECO:0000313" key="5">
    <source>
        <dbReference type="Proteomes" id="UP000241074"/>
    </source>
</evidence>